<dbReference type="Proteomes" id="UP000887540">
    <property type="component" value="Unplaced"/>
</dbReference>
<protein>
    <submittedName>
        <fullName evidence="2">Uncharacterized protein</fullName>
    </submittedName>
</protein>
<sequence>PFLQQVNSKSLHLREAANACHIFSHDIYNKGCTPNPNVLNVVIDFSRTLHQEFRTKLNLCELIMELPIRFPKLESFKFIAEQDALLEDHYNRMICLREFGQSIYNIEEIMEGFEPCPFEFIVDIFCFVPRAALQFMITQVFFGYHEAELLPEDKTRFAFKRLEKYFGQENPRCLIIRLC</sequence>
<name>A0A914EHH0_9BILA</name>
<evidence type="ECO:0000313" key="1">
    <source>
        <dbReference type="Proteomes" id="UP000887540"/>
    </source>
</evidence>
<organism evidence="1 2">
    <name type="scientific">Acrobeloides nanus</name>
    <dbReference type="NCBI Taxonomy" id="290746"/>
    <lineage>
        <taxon>Eukaryota</taxon>
        <taxon>Metazoa</taxon>
        <taxon>Ecdysozoa</taxon>
        <taxon>Nematoda</taxon>
        <taxon>Chromadorea</taxon>
        <taxon>Rhabditida</taxon>
        <taxon>Tylenchina</taxon>
        <taxon>Cephalobomorpha</taxon>
        <taxon>Cephaloboidea</taxon>
        <taxon>Cephalobidae</taxon>
        <taxon>Acrobeloides</taxon>
    </lineage>
</organism>
<dbReference type="AlphaFoldDB" id="A0A914EHH0"/>
<reference evidence="2" key="1">
    <citation type="submission" date="2022-11" db="UniProtKB">
        <authorList>
            <consortium name="WormBaseParasite"/>
        </authorList>
    </citation>
    <scope>IDENTIFICATION</scope>
</reference>
<accession>A0A914EHH0</accession>
<dbReference type="WBParaSite" id="ACRNAN_scaffold78.g22915.t1">
    <property type="protein sequence ID" value="ACRNAN_scaffold78.g22915.t1"/>
    <property type="gene ID" value="ACRNAN_scaffold78.g22915"/>
</dbReference>
<evidence type="ECO:0000313" key="2">
    <source>
        <dbReference type="WBParaSite" id="ACRNAN_scaffold78.g22915.t1"/>
    </source>
</evidence>
<proteinExistence type="predicted"/>
<keyword evidence="1" id="KW-1185">Reference proteome</keyword>